<feature type="compositionally biased region" description="Low complexity" evidence="1">
    <location>
        <begin position="86"/>
        <end position="105"/>
    </location>
</feature>
<evidence type="ECO:0000313" key="2">
    <source>
        <dbReference type="EMBL" id="GAA2084926.1"/>
    </source>
</evidence>
<sequence>MGPSLPALDGPFPGKEVTPVEPLGWAAAALIIVYSISKIAKTILRELRELLEEFSALEPSARKAIESARRIAAGWRTPRESSAGLETTVSVGTGGTAAAETPSER</sequence>
<organism evidence="2 3">
    <name type="scientific">Kitasatospora saccharophila</name>
    <dbReference type="NCBI Taxonomy" id="407973"/>
    <lineage>
        <taxon>Bacteria</taxon>
        <taxon>Bacillati</taxon>
        <taxon>Actinomycetota</taxon>
        <taxon>Actinomycetes</taxon>
        <taxon>Kitasatosporales</taxon>
        <taxon>Streptomycetaceae</taxon>
        <taxon>Kitasatospora</taxon>
    </lineage>
</organism>
<gene>
    <name evidence="2" type="ORF">GCM10009759_04330</name>
</gene>
<evidence type="ECO:0008006" key="4">
    <source>
        <dbReference type="Google" id="ProtNLM"/>
    </source>
</evidence>
<reference evidence="2 3" key="1">
    <citation type="journal article" date="2019" name="Int. J. Syst. Evol. Microbiol.">
        <title>The Global Catalogue of Microorganisms (GCM) 10K type strain sequencing project: providing services to taxonomists for standard genome sequencing and annotation.</title>
        <authorList>
            <consortium name="The Broad Institute Genomics Platform"/>
            <consortium name="The Broad Institute Genome Sequencing Center for Infectious Disease"/>
            <person name="Wu L."/>
            <person name="Ma J."/>
        </authorList>
    </citation>
    <scope>NUCLEOTIDE SEQUENCE [LARGE SCALE GENOMIC DNA]</scope>
    <source>
        <strain evidence="2 3">JCM 14559</strain>
    </source>
</reference>
<accession>A0ABN2W6D2</accession>
<proteinExistence type="predicted"/>
<keyword evidence="3" id="KW-1185">Reference proteome</keyword>
<feature type="region of interest" description="Disordered" evidence="1">
    <location>
        <begin position="77"/>
        <end position="105"/>
    </location>
</feature>
<evidence type="ECO:0000256" key="1">
    <source>
        <dbReference type="SAM" id="MobiDB-lite"/>
    </source>
</evidence>
<dbReference type="EMBL" id="BAAANS010000002">
    <property type="protein sequence ID" value="GAA2084926.1"/>
    <property type="molecule type" value="Genomic_DNA"/>
</dbReference>
<protein>
    <recommendedName>
        <fullName evidence="4">Sec-independent protein translocase protein TatA</fullName>
    </recommendedName>
</protein>
<evidence type="ECO:0000313" key="3">
    <source>
        <dbReference type="Proteomes" id="UP001500897"/>
    </source>
</evidence>
<dbReference type="Proteomes" id="UP001500897">
    <property type="component" value="Unassembled WGS sequence"/>
</dbReference>
<comment type="caution">
    <text evidence="2">The sequence shown here is derived from an EMBL/GenBank/DDBJ whole genome shotgun (WGS) entry which is preliminary data.</text>
</comment>
<name>A0ABN2W6D2_9ACTN</name>